<organism evidence="4 5">
    <name type="scientific">Tremella mesenterica</name>
    <name type="common">Jelly fungus</name>
    <dbReference type="NCBI Taxonomy" id="5217"/>
    <lineage>
        <taxon>Eukaryota</taxon>
        <taxon>Fungi</taxon>
        <taxon>Dikarya</taxon>
        <taxon>Basidiomycota</taxon>
        <taxon>Agaricomycotina</taxon>
        <taxon>Tremellomycetes</taxon>
        <taxon>Tremellales</taxon>
        <taxon>Tremellaceae</taxon>
        <taxon>Tremella</taxon>
    </lineage>
</organism>
<dbReference type="Proteomes" id="UP000289152">
    <property type="component" value="Unassembled WGS sequence"/>
</dbReference>
<dbReference type="STRING" id="5217.A0A4Q1BGL0"/>
<dbReference type="GO" id="GO:0051315">
    <property type="term" value="P:attachment of mitotic spindle microtubules to kinetochore"/>
    <property type="evidence" value="ECO:0007669"/>
    <property type="project" value="TreeGrafter"/>
</dbReference>
<dbReference type="GO" id="GO:0034501">
    <property type="term" value="P:protein localization to kinetochore"/>
    <property type="evidence" value="ECO:0007669"/>
    <property type="project" value="InterPro"/>
</dbReference>
<evidence type="ECO:0000313" key="4">
    <source>
        <dbReference type="EMBL" id="RXK36705.1"/>
    </source>
</evidence>
<comment type="caution">
    <text evidence="4">The sequence shown here is derived from an EMBL/GenBank/DDBJ whole genome shotgun (WGS) entry which is preliminary data.</text>
</comment>
<accession>A0A4Q1BGL0</accession>
<sequence>MLTYRLIASSSNPLHLEKYRDQFHERALRDVTGHGNDSALVLDPSNPLLVKAEMEAQKDYFRRLKFTYLEQEAKRNFLFSITGDEPQVVPPGENEEREIINAQKKAALKALKEEIATMQQEAVQLARMNAQRQLNLSNTMTEVQKEQKQIKEMELELQRIRTTYPPDHRLTSSQAEKVLDEQVVEIQRLTEEISTTVVETDKAREEVTRLAKEVQRLGPQRDREEARAKEVREGREAGDTKVDEVCRSLSASIVTYRGIMGIREIKAPSDRELQLTYDVPSKDPITLIIEFDQSKRLAGARLLGSDIDIGESVDHCVSSNDVPGLIADVLIRIRSPL</sequence>
<evidence type="ECO:0000256" key="2">
    <source>
        <dbReference type="SAM" id="MobiDB-lite"/>
    </source>
</evidence>
<evidence type="ECO:0000259" key="3">
    <source>
        <dbReference type="Pfam" id="PF20882"/>
    </source>
</evidence>
<name>A0A4Q1BGL0_TREME</name>
<dbReference type="InParanoid" id="A0A4Q1BGL0"/>
<dbReference type="AlphaFoldDB" id="A0A4Q1BGL0"/>
<reference evidence="4 5" key="1">
    <citation type="submission" date="2016-06" db="EMBL/GenBank/DDBJ databases">
        <title>Evolution of pathogenesis and genome organization in the Tremellales.</title>
        <authorList>
            <person name="Cuomo C."/>
            <person name="Litvintseva A."/>
            <person name="Heitman J."/>
            <person name="Chen Y."/>
            <person name="Sun S."/>
            <person name="Springer D."/>
            <person name="Dromer F."/>
            <person name="Young S."/>
            <person name="Zeng Q."/>
            <person name="Chapman S."/>
            <person name="Gujja S."/>
            <person name="Saif S."/>
            <person name="Birren B."/>
        </authorList>
    </citation>
    <scope>NUCLEOTIDE SEQUENCE [LARGE SCALE GENOMIC DNA]</scope>
    <source>
        <strain evidence="4 5">ATCC 28783</strain>
    </source>
</reference>
<keyword evidence="5" id="KW-1185">Reference proteome</keyword>
<dbReference type="Pfam" id="PF20882">
    <property type="entry name" value="Sos7"/>
    <property type="match status" value="1"/>
</dbReference>
<dbReference type="EMBL" id="SDIL01000089">
    <property type="protein sequence ID" value="RXK36705.1"/>
    <property type="molecule type" value="Genomic_DNA"/>
</dbReference>
<protein>
    <recommendedName>
        <fullName evidence="3">Kinetochore protein Sos7 coiled-coil domain-containing protein</fullName>
    </recommendedName>
</protein>
<feature type="region of interest" description="Disordered" evidence="2">
    <location>
        <begin position="216"/>
        <end position="237"/>
    </location>
</feature>
<dbReference type="PANTHER" id="PTHR37329:SF1">
    <property type="entry name" value="KINETOCHORE PROTEIN SOS7"/>
    <property type="match status" value="1"/>
</dbReference>
<evidence type="ECO:0000256" key="1">
    <source>
        <dbReference type="SAM" id="Coils"/>
    </source>
</evidence>
<keyword evidence="1" id="KW-0175">Coiled coil</keyword>
<dbReference type="OrthoDB" id="18959at2759"/>
<dbReference type="VEuPathDB" id="FungiDB:TREMEDRAFT_30918"/>
<proteinExistence type="predicted"/>
<feature type="domain" description="Kinetochore protein Sos7 coiled-coil" evidence="3">
    <location>
        <begin position="59"/>
        <end position="132"/>
    </location>
</feature>
<dbReference type="PANTHER" id="PTHR37329">
    <property type="entry name" value="KINETOCHORE PROTEIN SOS7"/>
    <property type="match status" value="1"/>
</dbReference>
<gene>
    <name evidence="4" type="ORF">M231_06012</name>
</gene>
<dbReference type="InterPro" id="IPR048781">
    <property type="entry name" value="Sos7_CC"/>
</dbReference>
<feature type="coiled-coil region" evidence="1">
    <location>
        <begin position="94"/>
        <end position="206"/>
    </location>
</feature>
<dbReference type="GO" id="GO:0000776">
    <property type="term" value="C:kinetochore"/>
    <property type="evidence" value="ECO:0007669"/>
    <property type="project" value="InterPro"/>
</dbReference>
<dbReference type="InterPro" id="IPR037475">
    <property type="entry name" value="Sos7"/>
</dbReference>
<evidence type="ECO:0000313" key="5">
    <source>
        <dbReference type="Proteomes" id="UP000289152"/>
    </source>
</evidence>